<keyword evidence="8" id="KW-1185">Reference proteome</keyword>
<keyword evidence="4" id="KW-0560">Oxidoreductase</keyword>
<dbReference type="Proteomes" id="UP000838763">
    <property type="component" value="Unassembled WGS sequence"/>
</dbReference>
<accession>A0A9P1H8W3</accession>
<name>A0A9P1H8W3_9PEZI</name>
<reference evidence="7" key="1">
    <citation type="submission" date="2022-11" db="EMBL/GenBank/DDBJ databases">
        <authorList>
            <person name="Scott C."/>
            <person name="Bruce N."/>
        </authorList>
    </citation>
    <scope>NUCLEOTIDE SEQUENCE</scope>
</reference>
<dbReference type="PRINTS" id="PR00469">
    <property type="entry name" value="PNDRDTASEII"/>
</dbReference>
<keyword evidence="3" id="KW-0274">FAD</keyword>
<dbReference type="GO" id="GO:0003954">
    <property type="term" value="F:NADH dehydrogenase activity"/>
    <property type="evidence" value="ECO:0007669"/>
    <property type="project" value="InterPro"/>
</dbReference>
<gene>
    <name evidence="7" type="ORF">PPNO1_LOCUS8416</name>
</gene>
<evidence type="ECO:0000313" key="8">
    <source>
        <dbReference type="Proteomes" id="UP000838763"/>
    </source>
</evidence>
<dbReference type="InterPro" id="IPR036188">
    <property type="entry name" value="FAD/NAD-bd_sf"/>
</dbReference>
<keyword evidence="5" id="KW-0520">NAD</keyword>
<feature type="domain" description="FAD/NAD(P)-binding" evidence="6">
    <location>
        <begin position="194"/>
        <end position="284"/>
    </location>
</feature>
<evidence type="ECO:0000256" key="4">
    <source>
        <dbReference type="ARBA" id="ARBA00023002"/>
    </source>
</evidence>
<dbReference type="PANTHER" id="PTHR43706:SF45">
    <property type="entry name" value="NADH DEHYDROGENASE-LIKE PROTEIN RV1812C"/>
    <property type="match status" value="1"/>
</dbReference>
<dbReference type="Pfam" id="PF07992">
    <property type="entry name" value="Pyr_redox_2"/>
    <property type="match status" value="2"/>
</dbReference>
<dbReference type="PRINTS" id="PR00368">
    <property type="entry name" value="FADPNR"/>
</dbReference>
<comment type="similarity">
    <text evidence="1">Belongs to the NADH dehydrogenase family.</text>
</comment>
<dbReference type="Gene3D" id="3.50.50.100">
    <property type="match status" value="2"/>
</dbReference>
<comment type="caution">
    <text evidence="7">The sequence shown here is derived from an EMBL/GenBank/DDBJ whole genome shotgun (WGS) entry which is preliminary data.</text>
</comment>
<evidence type="ECO:0000259" key="6">
    <source>
        <dbReference type="Pfam" id="PF07992"/>
    </source>
</evidence>
<evidence type="ECO:0000256" key="1">
    <source>
        <dbReference type="ARBA" id="ARBA00005272"/>
    </source>
</evidence>
<sequence length="365" mass="38335">MTQPQQQRILVVGSGFAGMWSALSARRLLSLESANPSSSSIEVAVVAPNDNLVIRPRLYEPGVDKLSVSLGPLFTATGVRFIQGTVDAIDTATHAVTVVDAAGERSSVSYTRLVLAAGSRVVRPNIPGLAEHAFNVDQIDEATRLEKHLASLAALPASPARNTVVVCGGGFTGIELATELTGRLRATLGDQERLGTAVSGVEAGAVLTADGERIETLTAIWTAGMVANPLTAQISAEKDGLGRLVVDTNLRVPSVPDVFATGDVARAITDDEGHATLMSCQHAMYLGRFSGNNAAADLLGVAPTPYAQEATPRVMMSGAQGKTIKTYINRVLIYPPTADPKDAFNRADPEWRVPPLTDELLAGGF</sequence>
<dbReference type="EMBL" id="CALLCH030000018">
    <property type="protein sequence ID" value="CAI4218842.1"/>
    <property type="molecule type" value="Genomic_DNA"/>
</dbReference>
<organism evidence="7 8">
    <name type="scientific">Parascedosporium putredinis</name>
    <dbReference type="NCBI Taxonomy" id="1442378"/>
    <lineage>
        <taxon>Eukaryota</taxon>
        <taxon>Fungi</taxon>
        <taxon>Dikarya</taxon>
        <taxon>Ascomycota</taxon>
        <taxon>Pezizomycotina</taxon>
        <taxon>Sordariomycetes</taxon>
        <taxon>Hypocreomycetidae</taxon>
        <taxon>Microascales</taxon>
        <taxon>Microascaceae</taxon>
        <taxon>Parascedosporium</taxon>
    </lineage>
</organism>
<keyword evidence="2" id="KW-0285">Flavoprotein</keyword>
<evidence type="ECO:0000313" key="7">
    <source>
        <dbReference type="EMBL" id="CAI4218842.1"/>
    </source>
</evidence>
<evidence type="ECO:0000256" key="5">
    <source>
        <dbReference type="ARBA" id="ARBA00023027"/>
    </source>
</evidence>
<evidence type="ECO:0000256" key="3">
    <source>
        <dbReference type="ARBA" id="ARBA00022827"/>
    </source>
</evidence>
<evidence type="ECO:0000256" key="2">
    <source>
        <dbReference type="ARBA" id="ARBA00022630"/>
    </source>
</evidence>
<dbReference type="InterPro" id="IPR045024">
    <property type="entry name" value="NDH-2"/>
</dbReference>
<feature type="domain" description="FAD/NAD(P)-binding" evidence="6">
    <location>
        <begin position="8"/>
        <end position="181"/>
    </location>
</feature>
<dbReference type="SUPFAM" id="SSF51905">
    <property type="entry name" value="FAD/NAD(P)-binding domain"/>
    <property type="match status" value="1"/>
</dbReference>
<proteinExistence type="inferred from homology"/>
<protein>
    <recommendedName>
        <fullName evidence="6">FAD/NAD(P)-binding domain-containing protein</fullName>
    </recommendedName>
</protein>
<dbReference type="AlphaFoldDB" id="A0A9P1H8W3"/>
<dbReference type="PANTHER" id="PTHR43706">
    <property type="entry name" value="NADH DEHYDROGENASE"/>
    <property type="match status" value="1"/>
</dbReference>
<dbReference type="OrthoDB" id="5376590at2759"/>
<dbReference type="InterPro" id="IPR023753">
    <property type="entry name" value="FAD/NAD-binding_dom"/>
</dbReference>